<proteinExistence type="predicted"/>
<dbReference type="AlphaFoldDB" id="A0AB38LV60"/>
<organism evidence="1 2">
    <name type="scientific">Aureobasidium pullulans</name>
    <name type="common">Black yeast</name>
    <name type="synonym">Pullularia pullulans</name>
    <dbReference type="NCBI Taxonomy" id="5580"/>
    <lineage>
        <taxon>Eukaryota</taxon>
        <taxon>Fungi</taxon>
        <taxon>Dikarya</taxon>
        <taxon>Ascomycota</taxon>
        <taxon>Pezizomycotina</taxon>
        <taxon>Dothideomycetes</taxon>
        <taxon>Dothideomycetidae</taxon>
        <taxon>Dothideales</taxon>
        <taxon>Saccotheciaceae</taxon>
        <taxon>Aureobasidium</taxon>
    </lineage>
</organism>
<accession>A0AB38LV60</accession>
<dbReference type="Proteomes" id="UP000305064">
    <property type="component" value="Unassembled WGS sequence"/>
</dbReference>
<evidence type="ECO:0000313" key="2">
    <source>
        <dbReference type="Proteomes" id="UP000305064"/>
    </source>
</evidence>
<dbReference type="EMBL" id="QZBJ01000042">
    <property type="protein sequence ID" value="THY72867.1"/>
    <property type="molecule type" value="Genomic_DNA"/>
</dbReference>
<evidence type="ECO:0000313" key="1">
    <source>
        <dbReference type="EMBL" id="THY72867.1"/>
    </source>
</evidence>
<name>A0AB38LV60_AURPU</name>
<comment type="caution">
    <text evidence="1">The sequence shown here is derived from an EMBL/GenBank/DDBJ whole genome shotgun (WGS) entry which is preliminary data.</text>
</comment>
<gene>
    <name evidence="1" type="ORF">D6C94_06403</name>
</gene>
<reference evidence="1 2" key="1">
    <citation type="submission" date="2018-10" db="EMBL/GenBank/DDBJ databases">
        <title>Fifty Aureobasidium pullulans genomes reveal a recombining polyextremotolerant generalist.</title>
        <authorList>
            <person name="Gostincar C."/>
            <person name="Turk M."/>
            <person name="Zajc J."/>
            <person name="Gunde-Cimerman N."/>
        </authorList>
    </citation>
    <scope>NUCLEOTIDE SEQUENCE [LARGE SCALE GENOMIC DNA]</scope>
    <source>
        <strain evidence="1 2">EXF-4256</strain>
    </source>
</reference>
<sequence>MKVIDSCQAFAPARKNLWAWVEKVAAIAKRLGKNQPLNAAGCKEAYAQYAQNIDIRFLLCTFHGIIGETYDIHGDNKSLRSKVKVNFHSKCMHTSDGKFRVWVYRSKGVKYPQDVFEIKEGTNEELLKVMLERSTGKDAAGNKIVVTPSLE</sequence>
<protein>
    <submittedName>
        <fullName evidence="1">Uncharacterized protein</fullName>
    </submittedName>
</protein>